<evidence type="ECO:0000313" key="3">
    <source>
        <dbReference type="EMBL" id="MEG3436958.1"/>
    </source>
</evidence>
<dbReference type="RefSeq" id="WP_332864425.1">
    <property type="nucleotide sequence ID" value="NZ_JBAFSM010000011.1"/>
</dbReference>
<evidence type="ECO:0000313" key="4">
    <source>
        <dbReference type="Proteomes" id="UP001328733"/>
    </source>
</evidence>
<proteinExistence type="predicted"/>
<dbReference type="InterPro" id="IPR008638">
    <property type="entry name" value="FhaB/CdiA-like_TPS"/>
</dbReference>
<dbReference type="EMBL" id="JBAFSM010000011">
    <property type="protein sequence ID" value="MEG3436958.1"/>
    <property type="molecule type" value="Genomic_DNA"/>
</dbReference>
<sequence>MTNSCLTLAQVRSDTTLGNESSRILLPGESDNNSPGDLIVGGARRGNNLFHSFQEFNIELDRKVYFANPEGVTRIFSRVTGNNPSTILGTLGVWDRITGQIGKADLFFINPNGIVFGQNARLAIGGSFLASTADSILFDGGSEFSAGNPGNPALLSVNIPIGLQYRATPGAIRAASSRLAVGAGRTLALAGGEVTIEPESVLLAGSLAGVGGRLELGGVGPNGRVSLQSIPRGWQLGYENVGSFADIELTRDAVINANGGSDAGSGAIQIQGKNVSFRDGAQAIAANFGTKAGGTITVRASDTLSMSGRANTSQQSAIANQALSSGGAGNIEISARNLKLADRAAISTQAEEVSSGQGGNISISATESIEMPGRGFITTISYGTGGSGNIQIRARDLRVLEGSEISASTGGGGRGGNVTIDATSIEVSGFSARDGKSSVILVGSETGATAPGGNLTIRTDRLRVSDGAVISAATASSERGGNISIATRTLSLIDGGQIISSTSAGGEAGNLSIDASDSILLSGRDLGLSDRVARFGSKNIPNLGANSGIFAGTGEKSSGLGGSIFLQSPRVTLQNSAEINVGSLGTGDAGDLQILSNVLTLDNRAGLTATSQSGEGGNITLTARDLLLLRDNSTISTTAGGTGNGGNITIDTGFLVAFPDANSDITANAFGGRGGAIEISALGIFGTAVRQELTPDNDITAFSLLQPTLDGAITLDTPELDPDQGAIEFPTTVVDPDTLIAQNSCKKGTRSELTLIGRGGVPTGPADDLDSPAIGGNLIEPVPTPANPRSPETPTIDRGSKETKTENPVLPARGWAYNNRGEVVLTAYSPDITENRRSPERSTSGCPVR</sequence>
<comment type="caution">
    <text evidence="3">The sequence shown here is derived from an EMBL/GenBank/DDBJ whole genome shotgun (WGS) entry which is preliminary data.</text>
</comment>
<dbReference type="SMART" id="SM00912">
    <property type="entry name" value="Haemagg_act"/>
    <property type="match status" value="1"/>
</dbReference>
<reference evidence="3 4" key="1">
    <citation type="submission" date="2024-01" db="EMBL/GenBank/DDBJ databases">
        <title>Genomic insights into the taxonomy and metabolism of the cyanobacterium Pannus brasiliensis CCIBt3594.</title>
        <authorList>
            <person name="Machado M."/>
            <person name="Botero N.B."/>
            <person name="Andreote A.P.D."/>
            <person name="Feitosa A.M.T."/>
            <person name="Popin R."/>
            <person name="Sivonen K."/>
            <person name="Fiore M.F."/>
        </authorList>
    </citation>
    <scope>NUCLEOTIDE SEQUENCE [LARGE SCALE GENOMIC DNA]</scope>
    <source>
        <strain evidence="3 4">CCIBt3594</strain>
    </source>
</reference>
<dbReference type="NCBIfam" id="TIGR01901">
    <property type="entry name" value="adhes_NPXG"/>
    <property type="match status" value="1"/>
</dbReference>
<feature type="region of interest" description="Disordered" evidence="1">
    <location>
        <begin position="779"/>
        <end position="806"/>
    </location>
</feature>
<dbReference type="AlphaFoldDB" id="A0AAW9QUB9"/>
<organism evidence="3 4">
    <name type="scientific">Pannus brasiliensis CCIBt3594</name>
    <dbReference type="NCBI Taxonomy" id="1427578"/>
    <lineage>
        <taxon>Bacteria</taxon>
        <taxon>Bacillati</taxon>
        <taxon>Cyanobacteriota</taxon>
        <taxon>Cyanophyceae</taxon>
        <taxon>Oscillatoriophycideae</taxon>
        <taxon>Chroococcales</taxon>
        <taxon>Microcystaceae</taxon>
        <taxon>Pannus</taxon>
    </lineage>
</organism>
<keyword evidence="4" id="KW-1185">Reference proteome</keyword>
<evidence type="ECO:0000256" key="1">
    <source>
        <dbReference type="SAM" id="MobiDB-lite"/>
    </source>
</evidence>
<feature type="domain" description="Filamentous haemagglutinin FhaB/tRNA nuclease CdiA-like TPS" evidence="2">
    <location>
        <begin position="30"/>
        <end position="139"/>
    </location>
</feature>
<protein>
    <submittedName>
        <fullName evidence="3">Filamentous hemagglutinin N-terminal domain-containing protein</fullName>
    </submittedName>
</protein>
<evidence type="ECO:0000259" key="2">
    <source>
        <dbReference type="SMART" id="SM00912"/>
    </source>
</evidence>
<accession>A0AAW9QUB9</accession>
<dbReference type="InterPro" id="IPR011050">
    <property type="entry name" value="Pectin_lyase_fold/virulence"/>
</dbReference>
<feature type="region of interest" description="Disordered" evidence="1">
    <location>
        <begin position="830"/>
        <end position="849"/>
    </location>
</feature>
<dbReference type="SUPFAM" id="SSF51126">
    <property type="entry name" value="Pectin lyase-like"/>
    <property type="match status" value="3"/>
</dbReference>
<dbReference type="Proteomes" id="UP001328733">
    <property type="component" value="Unassembled WGS sequence"/>
</dbReference>
<dbReference type="Pfam" id="PF05860">
    <property type="entry name" value="TPS"/>
    <property type="match status" value="1"/>
</dbReference>
<name>A0AAW9QUB9_9CHRO</name>
<gene>
    <name evidence="3" type="ORF">V0288_07480</name>
</gene>
<dbReference type="Gene3D" id="2.160.20.10">
    <property type="entry name" value="Single-stranded right-handed beta-helix, Pectin lyase-like"/>
    <property type="match status" value="2"/>
</dbReference>
<dbReference type="InterPro" id="IPR012334">
    <property type="entry name" value="Pectin_lyas_fold"/>
</dbReference>